<evidence type="ECO:0000313" key="3">
    <source>
        <dbReference type="EMBL" id="GMN19734.1"/>
    </source>
</evidence>
<protein>
    <submittedName>
        <fullName evidence="3">Uncharacterized protein</fullName>
    </submittedName>
</protein>
<accession>A0AA88CVF1</accession>
<evidence type="ECO:0000313" key="6">
    <source>
        <dbReference type="Proteomes" id="UP001187192"/>
    </source>
</evidence>
<dbReference type="AlphaFoldDB" id="A0AA88CVF1"/>
<comment type="caution">
    <text evidence="3">The sequence shown here is derived from an EMBL/GenBank/DDBJ whole genome shotgun (WGS) entry which is preliminary data.</text>
</comment>
<keyword evidence="6" id="KW-1185">Reference proteome</keyword>
<proteinExistence type="predicted"/>
<evidence type="ECO:0000313" key="5">
    <source>
        <dbReference type="EMBL" id="GMN19764.1"/>
    </source>
</evidence>
<dbReference type="EMBL" id="BTGU01005076">
    <property type="protein sequence ID" value="GMN19734.1"/>
    <property type="molecule type" value="Genomic_DNA"/>
</dbReference>
<reference evidence="3" key="1">
    <citation type="submission" date="2023-07" db="EMBL/GenBank/DDBJ databases">
        <title>draft genome sequence of fig (Ficus carica).</title>
        <authorList>
            <person name="Takahashi T."/>
            <person name="Nishimura K."/>
        </authorList>
    </citation>
    <scope>NUCLEOTIDE SEQUENCE</scope>
</reference>
<name>A0AA88CVF1_FICCA</name>
<dbReference type="Proteomes" id="UP001187192">
    <property type="component" value="Unassembled WGS sequence"/>
</dbReference>
<dbReference type="EMBL" id="BTGU01005077">
    <property type="protein sequence ID" value="GMN19744.1"/>
    <property type="molecule type" value="Genomic_DNA"/>
</dbReference>
<dbReference type="EMBL" id="BTGU01005075">
    <property type="protein sequence ID" value="GMN19711.1"/>
    <property type="molecule type" value="Genomic_DNA"/>
</dbReference>
<feature type="region of interest" description="Disordered" evidence="1">
    <location>
        <begin position="1"/>
        <end position="41"/>
    </location>
</feature>
<evidence type="ECO:0000256" key="1">
    <source>
        <dbReference type="SAM" id="MobiDB-lite"/>
    </source>
</evidence>
<evidence type="ECO:0000313" key="2">
    <source>
        <dbReference type="EMBL" id="GMN19711.1"/>
    </source>
</evidence>
<organism evidence="3 6">
    <name type="scientific">Ficus carica</name>
    <name type="common">Common fig</name>
    <dbReference type="NCBI Taxonomy" id="3494"/>
    <lineage>
        <taxon>Eukaryota</taxon>
        <taxon>Viridiplantae</taxon>
        <taxon>Streptophyta</taxon>
        <taxon>Embryophyta</taxon>
        <taxon>Tracheophyta</taxon>
        <taxon>Spermatophyta</taxon>
        <taxon>Magnoliopsida</taxon>
        <taxon>eudicotyledons</taxon>
        <taxon>Gunneridae</taxon>
        <taxon>Pentapetalae</taxon>
        <taxon>rosids</taxon>
        <taxon>fabids</taxon>
        <taxon>Rosales</taxon>
        <taxon>Moraceae</taxon>
        <taxon>Ficeae</taxon>
        <taxon>Ficus</taxon>
    </lineage>
</organism>
<dbReference type="EMBL" id="BTGU01005078">
    <property type="protein sequence ID" value="GMN19764.1"/>
    <property type="molecule type" value="Genomic_DNA"/>
</dbReference>
<evidence type="ECO:0000313" key="4">
    <source>
        <dbReference type="EMBL" id="GMN19744.1"/>
    </source>
</evidence>
<gene>
    <name evidence="2" type="ORF">TIFTF001_046984</name>
    <name evidence="3" type="ORF">TIFTF001_046987</name>
    <name evidence="4" type="ORF">TIFTF001_046990</name>
    <name evidence="5" type="ORF">TIFTF001_046993</name>
</gene>
<sequence>MTVPWGPSSNPPERGLNDGPRDRRRFPQTWGRRFPGNDDGPLGTVVVYPGLGDTTTVPWDCRRISAWGIRRRSPGTVV</sequence>